<keyword evidence="1" id="KW-0472">Membrane</keyword>
<dbReference type="Pfam" id="PF14248">
    <property type="entry name" value="DUF4345"/>
    <property type="match status" value="1"/>
</dbReference>
<name>X7EC59_9RHOB</name>
<keyword evidence="3" id="KW-1185">Reference proteome</keyword>
<dbReference type="AlphaFoldDB" id="X7EC59"/>
<accession>X7EC59</accession>
<evidence type="ECO:0008006" key="4">
    <source>
        <dbReference type="Google" id="ProtNLM"/>
    </source>
</evidence>
<reference evidence="2 3" key="1">
    <citation type="submission" date="2014-01" db="EMBL/GenBank/DDBJ databases">
        <title>Roseivivax halodurans JCM 10272 Genome Sequencing.</title>
        <authorList>
            <person name="Lai Q."/>
            <person name="Li G."/>
            <person name="Shao Z."/>
        </authorList>
    </citation>
    <scope>NUCLEOTIDE SEQUENCE [LARGE SCALE GENOMIC DNA]</scope>
    <source>
        <strain evidence="2 3">JCM 10272</strain>
    </source>
</reference>
<feature type="transmembrane region" description="Helical" evidence="1">
    <location>
        <begin position="34"/>
        <end position="54"/>
    </location>
</feature>
<keyword evidence="1" id="KW-1133">Transmembrane helix</keyword>
<evidence type="ECO:0000313" key="3">
    <source>
        <dbReference type="Proteomes" id="UP000022447"/>
    </source>
</evidence>
<comment type="caution">
    <text evidence="2">The sequence shown here is derived from an EMBL/GenBank/DDBJ whole genome shotgun (WGS) entry which is preliminary data.</text>
</comment>
<evidence type="ECO:0000313" key="2">
    <source>
        <dbReference type="EMBL" id="ETX12713.1"/>
    </source>
</evidence>
<proteinExistence type="predicted"/>
<protein>
    <recommendedName>
        <fullName evidence="4">DUF4345 domain-containing protein</fullName>
    </recommendedName>
</protein>
<evidence type="ECO:0000256" key="1">
    <source>
        <dbReference type="SAM" id="Phobius"/>
    </source>
</evidence>
<dbReference type="Proteomes" id="UP000022447">
    <property type="component" value="Unassembled WGS sequence"/>
</dbReference>
<dbReference type="eggNOG" id="ENOG5031HK9">
    <property type="taxonomic scope" value="Bacteria"/>
</dbReference>
<feature type="transmembrane region" description="Helical" evidence="1">
    <location>
        <begin position="61"/>
        <end position="79"/>
    </location>
</feature>
<dbReference type="STRING" id="1449350.OCH239_17470"/>
<feature type="transmembrane region" description="Helical" evidence="1">
    <location>
        <begin position="91"/>
        <end position="111"/>
    </location>
</feature>
<sequence length="121" mass="13259">MGLVPVALSYGARPERILPLLYGISEPDLATRHVFRAVMGLYFGMMCFWLAGALRPKLRITSLWAVFVFASGIASGRLLSLGPDGWPAPIFVYYLHSEVALAGICLALIAWQSDPEACRCE</sequence>
<dbReference type="EMBL" id="JALZ01000059">
    <property type="protein sequence ID" value="ETX12713.1"/>
    <property type="molecule type" value="Genomic_DNA"/>
</dbReference>
<dbReference type="OrthoDB" id="1188911at2"/>
<gene>
    <name evidence="2" type="ORF">OCH239_17470</name>
</gene>
<keyword evidence="1" id="KW-0812">Transmembrane</keyword>
<dbReference type="InterPro" id="IPR025597">
    <property type="entry name" value="DUF4345"/>
</dbReference>
<organism evidence="2 3">
    <name type="scientific">Roseivivax halodurans JCM 10272</name>
    <dbReference type="NCBI Taxonomy" id="1449350"/>
    <lineage>
        <taxon>Bacteria</taxon>
        <taxon>Pseudomonadati</taxon>
        <taxon>Pseudomonadota</taxon>
        <taxon>Alphaproteobacteria</taxon>
        <taxon>Rhodobacterales</taxon>
        <taxon>Roseobacteraceae</taxon>
        <taxon>Roseivivax</taxon>
    </lineage>
</organism>